<comment type="caution">
    <text evidence="2">The sequence shown here is derived from an EMBL/GenBank/DDBJ whole genome shotgun (WGS) entry which is preliminary data.</text>
</comment>
<name>A0A9P9DIX8_9HYPO</name>
<protein>
    <recommendedName>
        <fullName evidence="4">BZIP domain-containing protein</fullName>
    </recommendedName>
</protein>
<sequence length="329" mass="38141">MTSQPNATKLTRMRTPRQLQRKRMLDQESQRRKRERQKAYVQGIEQDLRHALKEIDRLHSVIQTTRYGSGAGDHGISSVQTGVRYPNTSQLKSSASTEREPKAIPRAHHFLSPPTEHEKRTIECFCNPKTHHSYSDCFEKTVSASLIKSNNHPTCTLAIPATPHLADLLFIRAPENPISKLLYKLVRRPNTDLVIICAVYILAHRILRYRLFPSLETYNDIPEWLRSTDIQDNIPHPLYIDFVQFPQLRNAMVLNVVNIDSIREEFDTDYERCMSVNWPVSEGLLIVDDSRDTVLNPKFERHVLTQENWSLSSEFARKYPDMAPLVTIR</sequence>
<reference evidence="2" key="1">
    <citation type="journal article" date="2021" name="Nat. Commun.">
        <title>Genetic determinants of endophytism in the Arabidopsis root mycobiome.</title>
        <authorList>
            <person name="Mesny F."/>
            <person name="Miyauchi S."/>
            <person name="Thiergart T."/>
            <person name="Pickel B."/>
            <person name="Atanasova L."/>
            <person name="Karlsson M."/>
            <person name="Huettel B."/>
            <person name="Barry K.W."/>
            <person name="Haridas S."/>
            <person name="Chen C."/>
            <person name="Bauer D."/>
            <person name="Andreopoulos W."/>
            <person name="Pangilinan J."/>
            <person name="LaButti K."/>
            <person name="Riley R."/>
            <person name="Lipzen A."/>
            <person name="Clum A."/>
            <person name="Drula E."/>
            <person name="Henrissat B."/>
            <person name="Kohler A."/>
            <person name="Grigoriev I.V."/>
            <person name="Martin F.M."/>
            <person name="Hacquard S."/>
        </authorList>
    </citation>
    <scope>NUCLEOTIDE SEQUENCE</scope>
    <source>
        <strain evidence="2">MPI-CAGE-AT-0147</strain>
    </source>
</reference>
<feature type="compositionally biased region" description="Basic residues" evidence="1">
    <location>
        <begin position="11"/>
        <end position="22"/>
    </location>
</feature>
<evidence type="ECO:0000256" key="1">
    <source>
        <dbReference type="SAM" id="MobiDB-lite"/>
    </source>
</evidence>
<dbReference type="EMBL" id="JAGMUV010000024">
    <property type="protein sequence ID" value="KAH7121485.1"/>
    <property type="molecule type" value="Genomic_DNA"/>
</dbReference>
<dbReference type="PANTHER" id="PTHR37012:SF7">
    <property type="entry name" value="B-ZIP TRANSCRIPTION FACTOR (EUROFUNG)-RELATED"/>
    <property type="match status" value="1"/>
</dbReference>
<proteinExistence type="predicted"/>
<dbReference type="OrthoDB" id="4161589at2759"/>
<organism evidence="2 3">
    <name type="scientific">Dactylonectria macrodidyma</name>
    <dbReference type="NCBI Taxonomy" id="307937"/>
    <lineage>
        <taxon>Eukaryota</taxon>
        <taxon>Fungi</taxon>
        <taxon>Dikarya</taxon>
        <taxon>Ascomycota</taxon>
        <taxon>Pezizomycotina</taxon>
        <taxon>Sordariomycetes</taxon>
        <taxon>Hypocreomycetidae</taxon>
        <taxon>Hypocreales</taxon>
        <taxon>Nectriaceae</taxon>
        <taxon>Dactylonectria</taxon>
    </lineage>
</organism>
<dbReference type="CDD" id="cd14686">
    <property type="entry name" value="bZIP"/>
    <property type="match status" value="1"/>
</dbReference>
<dbReference type="AlphaFoldDB" id="A0A9P9DIX8"/>
<evidence type="ECO:0000313" key="2">
    <source>
        <dbReference type="EMBL" id="KAH7121485.1"/>
    </source>
</evidence>
<keyword evidence="3" id="KW-1185">Reference proteome</keyword>
<gene>
    <name evidence="2" type="ORF">EDB81DRAFT_700366</name>
</gene>
<dbReference type="Proteomes" id="UP000738349">
    <property type="component" value="Unassembled WGS sequence"/>
</dbReference>
<evidence type="ECO:0008006" key="4">
    <source>
        <dbReference type="Google" id="ProtNLM"/>
    </source>
</evidence>
<dbReference type="InterPro" id="IPR021833">
    <property type="entry name" value="DUF3425"/>
</dbReference>
<evidence type="ECO:0000313" key="3">
    <source>
        <dbReference type="Proteomes" id="UP000738349"/>
    </source>
</evidence>
<feature type="region of interest" description="Disordered" evidence="1">
    <location>
        <begin position="1"/>
        <end position="38"/>
    </location>
</feature>
<dbReference type="PANTHER" id="PTHR37012">
    <property type="entry name" value="B-ZIP TRANSCRIPTION FACTOR (EUROFUNG)-RELATED"/>
    <property type="match status" value="1"/>
</dbReference>
<dbReference type="Pfam" id="PF11905">
    <property type="entry name" value="DUF3425"/>
    <property type="match status" value="1"/>
</dbReference>
<accession>A0A9P9DIX8</accession>